<organism evidence="7 8">
    <name type="scientific">Parascedosporium putredinis</name>
    <dbReference type="NCBI Taxonomy" id="1442378"/>
    <lineage>
        <taxon>Eukaryota</taxon>
        <taxon>Fungi</taxon>
        <taxon>Dikarya</taxon>
        <taxon>Ascomycota</taxon>
        <taxon>Pezizomycotina</taxon>
        <taxon>Sordariomycetes</taxon>
        <taxon>Hypocreomycetidae</taxon>
        <taxon>Microascales</taxon>
        <taxon>Microascaceae</taxon>
        <taxon>Parascedosporium</taxon>
    </lineage>
</organism>
<dbReference type="Pfam" id="PF14479">
    <property type="entry name" value="HeLo"/>
    <property type="match status" value="1"/>
</dbReference>
<feature type="repeat" description="ANK" evidence="4">
    <location>
        <begin position="1117"/>
        <end position="1145"/>
    </location>
</feature>
<protein>
    <recommendedName>
        <fullName evidence="6">Peptidase A2 domain-containing protein</fullName>
    </recommendedName>
</protein>
<keyword evidence="1" id="KW-0677">Repeat</keyword>
<dbReference type="InterPro" id="IPR036770">
    <property type="entry name" value="Ankyrin_rpt-contain_sf"/>
</dbReference>
<keyword evidence="2" id="KW-0560">Oxidoreductase</keyword>
<dbReference type="Gene3D" id="1.20.120.1020">
    <property type="entry name" value="Prion-inhibition and propagation, HeLo domain"/>
    <property type="match status" value="1"/>
</dbReference>
<feature type="repeat" description="ANK" evidence="4">
    <location>
        <begin position="1081"/>
        <end position="1113"/>
    </location>
</feature>
<sequence length="1515" mass="165581">MKAVNYVGPHKVKVEEVEKPRLEHPDDVIVKVTTQFAALIYTEPGITFGHENMGIVEEVGEGVSLLKTGDRVVMPFNVADGRCRNCEEGKTAFCTGVNPGFAGGAYGYVAMGPYRGGQAQYIRVPYADFNALLLPPGKEHETDFIMLADIFPTGESIAVFGAGPVGLMAAYSAVLRGACRVYVVDRVPERLGAAEKMGCTPVDFTRGDPVDQIIALNGGMVDRSVDAVGYQAVNSGGTTEQPNIVLENMIRVTRACGGLGIPGLYGLSIGTGQCNVKSYNRYLRDLIIAGRAKPSFVVSHEINIDDAEMAYDKFARRIDGYTKPAGLAVGIVGLAGLFSTCLDVLDKVSDYKEFDTESRALVAQFEARKELFRKWGKAVGIDEYGERALHHAPELDDPVTSTNVENILYSIKDFHGSSEDFLANLQNQATSPTISKSPISFPKPRLNGYPGAFREMASRRNKLSWALRDKAKHYAALQQFGTLVTLLHELVPVSAPSSNVPVGKPTRDDGFLSSDAMLESSLAFDLQQLTLEWDKQLQRTCDWILERDFFRDWQTSTFTSGIAKILWISGPPGYGKTILSTRIVKHLTAVHSEAEGGLSRRHHQPLHRADPKDPRVHLLVDGLDECASKWDWKEDQQRNLSQFIKTVTHAVSGTRSRLVIVSRADRDIESGFDAAEQNENAGFSLHRYKIRWEDVGPDVLKYSRSVVEEKLATKNESLKAELSEKMVNQDDATFLHVKLLKEDLRDTKSPKKLREVVDRAPSGLDRLYDRNWAKIMERENDKAQALSVLRWVAFALRPMTVLEMTEAMVIAEVEDSEFPEDELPESISAVYIRDEILNVCASLVDVRETTQDMGSWTLHLTHFSVKQYVLSHLPLPVERPISNEKQREEMHNNVLAEHCLRYLELDELWDEPESAAEKRSWTRNLSDYATMWYQHLRPSAPECDDVKEASKRFFHPDNENWEGWRKSFDRQQSESWLKSSCDGDSRSRIFTPRSAPTSIIAPKRESALYLASSHGHAKVVKLLLAKGADPAAAADNGRTPLIHAADHGHLDVVKLLIASLTQKGAGAVAGAGADLNYAAGTSWPPLTLAANNGHYEITKLLLDKGANPNIISGTWGPLGCAADSGHAEVVRLLVERGAEVNSKGAGGWFPLVCSANKGHEGVVRVLLDNGADVNSVGRRGGIENSRRVDPVNCRRQRGRTAVVKILLQKEGIDVNDVTKAHWTALTCAADGGHLEIMKMLIEHGAEVAAPTSGGWTPFYIAARGGYLEAAKLLLENGADMTNTNADGWNALSASANSGHLESAADSGYVEVVRLLLERGAHPTTSSTSDKVEGPMWTPLSCASSAGHLGVVEVLLDAGADMTVTTSDGWGPLSLAALNGHREVVRLLLDRGADVNTSQPDGDTPLGSAAKKGHADTVKLLLERGASPNVANIGGWTLLCYTTDDGHFDIVKLLLQSGVDVSVPNEGGWTALHCAANNGHLELARLLVQSGADVDSKDENEWTPFTARRAGTTLTL</sequence>
<dbReference type="PROSITE" id="PS50175">
    <property type="entry name" value="ASP_PROT_RETROV"/>
    <property type="match status" value="1"/>
</dbReference>
<feature type="domain" description="Peptidase A2" evidence="6">
    <location>
        <begin position="1351"/>
        <end position="1369"/>
    </location>
</feature>
<evidence type="ECO:0000256" key="5">
    <source>
        <dbReference type="RuleBase" id="RU361277"/>
    </source>
</evidence>
<keyword evidence="3 4" id="KW-0040">ANK repeat</keyword>
<dbReference type="InterPro" id="IPR013149">
    <property type="entry name" value="ADH-like_C"/>
</dbReference>
<dbReference type="SMART" id="SM00248">
    <property type="entry name" value="ANK"/>
    <property type="match status" value="13"/>
</dbReference>
<dbReference type="SUPFAM" id="SSF51735">
    <property type="entry name" value="NAD(P)-binding Rossmann-fold domains"/>
    <property type="match status" value="1"/>
</dbReference>
<evidence type="ECO:0000313" key="8">
    <source>
        <dbReference type="Proteomes" id="UP000838763"/>
    </source>
</evidence>
<dbReference type="PROSITE" id="PS00059">
    <property type="entry name" value="ADH_ZINC"/>
    <property type="match status" value="1"/>
</dbReference>
<dbReference type="GO" id="GO:0006508">
    <property type="term" value="P:proteolysis"/>
    <property type="evidence" value="ECO:0007669"/>
    <property type="project" value="InterPro"/>
</dbReference>
<dbReference type="InterPro" id="IPR029498">
    <property type="entry name" value="HeLo_dom"/>
</dbReference>
<dbReference type="Pfam" id="PF00107">
    <property type="entry name" value="ADH_zinc_N"/>
    <property type="match status" value="1"/>
</dbReference>
<dbReference type="Gene3D" id="1.25.40.20">
    <property type="entry name" value="Ankyrin repeat-containing domain"/>
    <property type="match status" value="4"/>
</dbReference>
<gene>
    <name evidence="7" type="ORF">PPNO1_LOCUS5640</name>
</gene>
<dbReference type="InterPro" id="IPR038305">
    <property type="entry name" value="HeLo_sf"/>
</dbReference>
<feature type="repeat" description="ANK" evidence="4">
    <location>
        <begin position="1146"/>
        <end position="1178"/>
    </location>
</feature>
<keyword evidence="5" id="KW-0862">Zinc</keyword>
<dbReference type="InterPro" id="IPR051631">
    <property type="entry name" value="Ankyrin-KH/SAM_domain"/>
</dbReference>
<dbReference type="Pfam" id="PF24883">
    <property type="entry name" value="NPHP3_N"/>
    <property type="match status" value="1"/>
</dbReference>
<dbReference type="GO" id="GO:0008270">
    <property type="term" value="F:zinc ion binding"/>
    <property type="evidence" value="ECO:0007669"/>
    <property type="project" value="InterPro"/>
</dbReference>
<dbReference type="InterPro" id="IPR036291">
    <property type="entry name" value="NAD(P)-bd_dom_sf"/>
</dbReference>
<dbReference type="EMBL" id="CALLCH030000014">
    <property type="protein sequence ID" value="CAI4215966.1"/>
    <property type="molecule type" value="Genomic_DNA"/>
</dbReference>
<dbReference type="PROSITE" id="PS50088">
    <property type="entry name" value="ANK_REPEAT"/>
    <property type="match status" value="13"/>
</dbReference>
<evidence type="ECO:0000256" key="3">
    <source>
        <dbReference type="ARBA" id="ARBA00023043"/>
    </source>
</evidence>
<feature type="repeat" description="ANK" evidence="4">
    <location>
        <begin position="1003"/>
        <end position="1035"/>
    </location>
</feature>
<dbReference type="InterPro" id="IPR027417">
    <property type="entry name" value="P-loop_NTPase"/>
</dbReference>
<comment type="similarity">
    <text evidence="5">Belongs to the zinc-containing alcohol dehydrogenase family.</text>
</comment>
<dbReference type="SUPFAM" id="SSF48403">
    <property type="entry name" value="Ankyrin repeat"/>
    <property type="match status" value="2"/>
</dbReference>
<comment type="caution">
    <text evidence="7">The sequence shown here is derived from an EMBL/GenBank/DDBJ whole genome shotgun (WGS) entry which is preliminary data.</text>
</comment>
<evidence type="ECO:0000259" key="6">
    <source>
        <dbReference type="PROSITE" id="PS50175"/>
    </source>
</evidence>
<dbReference type="CDD" id="cd08282">
    <property type="entry name" value="PFDH_like"/>
    <property type="match status" value="1"/>
</dbReference>
<dbReference type="PANTHER" id="PTHR23206">
    <property type="entry name" value="MASK PROTEIN"/>
    <property type="match status" value="1"/>
</dbReference>
<dbReference type="PANTHER" id="PTHR23206:SF7">
    <property type="entry name" value="PROTEIN KINASE DOMAIN-CONTAINING PROTEIN"/>
    <property type="match status" value="1"/>
</dbReference>
<name>A0A9P1MBV1_9PEZI</name>
<feature type="repeat" description="ANK" evidence="4">
    <location>
        <begin position="1334"/>
        <end position="1366"/>
    </location>
</feature>
<keyword evidence="5" id="KW-0479">Metal-binding</keyword>
<reference evidence="7" key="1">
    <citation type="submission" date="2022-11" db="EMBL/GenBank/DDBJ databases">
        <authorList>
            <person name="Scott C."/>
            <person name="Bruce N."/>
        </authorList>
    </citation>
    <scope>NUCLEOTIDE SEQUENCE</scope>
</reference>
<dbReference type="InterPro" id="IPR002328">
    <property type="entry name" value="ADH_Zn_CS"/>
</dbReference>
<dbReference type="PROSITE" id="PS50297">
    <property type="entry name" value="ANK_REP_REGION"/>
    <property type="match status" value="12"/>
</dbReference>
<dbReference type="InterPro" id="IPR056884">
    <property type="entry name" value="NPHP3-like_N"/>
</dbReference>
<dbReference type="PRINTS" id="PR01415">
    <property type="entry name" value="ANKYRIN"/>
</dbReference>
<dbReference type="GO" id="GO:0016491">
    <property type="term" value="F:oxidoreductase activity"/>
    <property type="evidence" value="ECO:0007669"/>
    <property type="project" value="UniProtKB-KW"/>
</dbReference>
<dbReference type="OrthoDB" id="3941538at2759"/>
<dbReference type="Pfam" id="PF08240">
    <property type="entry name" value="ADH_N"/>
    <property type="match status" value="1"/>
</dbReference>
<evidence type="ECO:0000313" key="7">
    <source>
        <dbReference type="EMBL" id="CAI4215966.1"/>
    </source>
</evidence>
<feature type="repeat" description="ANK" evidence="4">
    <location>
        <begin position="1220"/>
        <end position="1252"/>
    </location>
</feature>
<feature type="repeat" description="ANK" evidence="4">
    <location>
        <begin position="1253"/>
        <end position="1285"/>
    </location>
</feature>
<dbReference type="InterPro" id="IPR001995">
    <property type="entry name" value="Peptidase_A2_cat"/>
</dbReference>
<dbReference type="GO" id="GO:0005737">
    <property type="term" value="C:cytoplasm"/>
    <property type="evidence" value="ECO:0007669"/>
    <property type="project" value="TreeGrafter"/>
</dbReference>
<dbReference type="InterPro" id="IPR002110">
    <property type="entry name" value="Ankyrin_rpt"/>
</dbReference>
<dbReference type="GO" id="GO:0004190">
    <property type="term" value="F:aspartic-type endopeptidase activity"/>
    <property type="evidence" value="ECO:0007669"/>
    <property type="project" value="InterPro"/>
</dbReference>
<feature type="repeat" description="ANK" evidence="4">
    <location>
        <begin position="1367"/>
        <end position="1399"/>
    </location>
</feature>
<dbReference type="Gene3D" id="3.40.50.720">
    <property type="entry name" value="NAD(P)-binding Rossmann-like Domain"/>
    <property type="match status" value="1"/>
</dbReference>
<accession>A0A9P1MBV1</accession>
<dbReference type="Gene3D" id="3.90.180.10">
    <property type="entry name" value="Medium-chain alcohol dehydrogenases, catalytic domain"/>
    <property type="match status" value="1"/>
</dbReference>
<feature type="repeat" description="ANK" evidence="4">
    <location>
        <begin position="1400"/>
        <end position="1432"/>
    </location>
</feature>
<dbReference type="Proteomes" id="UP000838763">
    <property type="component" value="Unassembled WGS sequence"/>
</dbReference>
<dbReference type="SUPFAM" id="SSF50129">
    <property type="entry name" value="GroES-like"/>
    <property type="match status" value="1"/>
</dbReference>
<dbReference type="InterPro" id="IPR011032">
    <property type="entry name" value="GroES-like_sf"/>
</dbReference>
<dbReference type="InterPro" id="IPR013154">
    <property type="entry name" value="ADH-like_N"/>
</dbReference>
<feature type="repeat" description="ANK" evidence="4">
    <location>
        <begin position="1466"/>
        <end position="1498"/>
    </location>
</feature>
<dbReference type="SUPFAM" id="SSF52540">
    <property type="entry name" value="P-loop containing nucleoside triphosphate hydrolases"/>
    <property type="match status" value="1"/>
</dbReference>
<feature type="repeat" description="ANK" evidence="4">
    <location>
        <begin position="1433"/>
        <end position="1465"/>
    </location>
</feature>
<dbReference type="Pfam" id="PF12796">
    <property type="entry name" value="Ank_2"/>
    <property type="match status" value="5"/>
</dbReference>
<keyword evidence="8" id="KW-1185">Reference proteome</keyword>
<evidence type="ECO:0000256" key="1">
    <source>
        <dbReference type="ARBA" id="ARBA00022737"/>
    </source>
</evidence>
<feature type="repeat" description="ANK" evidence="4">
    <location>
        <begin position="1286"/>
        <end position="1327"/>
    </location>
</feature>
<evidence type="ECO:0000256" key="4">
    <source>
        <dbReference type="PROSITE-ProRule" id="PRU00023"/>
    </source>
</evidence>
<comment type="cofactor">
    <cofactor evidence="5">
        <name>Zn(2+)</name>
        <dbReference type="ChEBI" id="CHEBI:29105"/>
    </cofactor>
</comment>
<evidence type="ECO:0000256" key="2">
    <source>
        <dbReference type="ARBA" id="ARBA00023002"/>
    </source>
</evidence>
<proteinExistence type="inferred from homology"/>
<feature type="repeat" description="ANK" evidence="4">
    <location>
        <begin position="1036"/>
        <end position="1057"/>
    </location>
</feature>